<accession>A0A510E759</accession>
<accession>A0A510DY98</accession>
<dbReference type="STRING" id="1294262.GCA_001316085_01887"/>
<reference evidence="5" key="1">
    <citation type="submission" date="2018-09" db="EMBL/GenBank/DDBJ databases">
        <title>Complete Genome Sequencing of Sulfolobus sp. JCM 16834.</title>
        <authorList>
            <person name="Kato S."/>
            <person name="Itoh T."/>
            <person name="Ohkuma M."/>
        </authorList>
    </citation>
    <scope>NUCLEOTIDE SEQUENCE [LARGE SCALE GENOMIC DNA]</scope>
    <source>
        <strain evidence="5">IC-007</strain>
    </source>
</reference>
<dbReference type="KEGG" id="step:IC006_2494"/>
<dbReference type="InterPro" id="IPR006680">
    <property type="entry name" value="Amidohydro-rel"/>
</dbReference>
<protein>
    <recommendedName>
        <fullName evidence="1">Amidohydrolase-related domain-containing protein</fullName>
    </recommendedName>
</protein>
<proteinExistence type="predicted"/>
<dbReference type="GO" id="GO:0016787">
    <property type="term" value="F:hydrolase activity"/>
    <property type="evidence" value="ECO:0007669"/>
    <property type="project" value="InterPro"/>
</dbReference>
<evidence type="ECO:0000313" key="5">
    <source>
        <dbReference type="Proteomes" id="UP000325030"/>
    </source>
</evidence>
<dbReference type="Pfam" id="PF04909">
    <property type="entry name" value="Amidohydro_2"/>
    <property type="match status" value="1"/>
</dbReference>
<feature type="domain" description="Amidohydrolase-related" evidence="1">
    <location>
        <begin position="5"/>
        <end position="352"/>
    </location>
</feature>
<dbReference type="EMBL" id="AP018929">
    <property type="protein sequence ID" value="BBG25159.1"/>
    <property type="molecule type" value="Genomic_DNA"/>
</dbReference>
<gene>
    <name evidence="2" type="ORF">IC006_2494</name>
    <name evidence="3" type="ORF">IC007_2505</name>
</gene>
<dbReference type="GeneID" id="41718785"/>
<evidence type="ECO:0000313" key="3">
    <source>
        <dbReference type="EMBL" id="BBG27950.1"/>
    </source>
</evidence>
<dbReference type="SUPFAM" id="SSF51556">
    <property type="entry name" value="Metallo-dependent hydrolases"/>
    <property type="match status" value="1"/>
</dbReference>
<dbReference type="EMBL" id="AP018930">
    <property type="protein sequence ID" value="BBG27950.1"/>
    <property type="molecule type" value="Genomic_DNA"/>
</dbReference>
<keyword evidence="4" id="KW-1185">Reference proteome</keyword>
<dbReference type="InterPro" id="IPR032466">
    <property type="entry name" value="Metal_Hydrolase"/>
</dbReference>
<dbReference type="RefSeq" id="WP_149528799.1">
    <property type="nucleotide sequence ID" value="NZ_AP018929.1"/>
</dbReference>
<evidence type="ECO:0000259" key="1">
    <source>
        <dbReference type="Pfam" id="PF04909"/>
    </source>
</evidence>
<reference evidence="2 4" key="2">
    <citation type="journal article" date="2020" name="Int. J. Syst. Evol. Microbiol.">
        <title>Sulfuracidifex tepidarius gen. nov., sp. nov. and transfer of Sulfolobus metallicus Huber and Stetter 1992 to the genus Sulfuracidifex as Sulfuracidifex metallicus comb. nov.</title>
        <authorList>
            <person name="Itoh T."/>
            <person name="Miura T."/>
            <person name="Sakai H.D."/>
            <person name="Kato S."/>
            <person name="Ohkuma M."/>
            <person name="Takashina T."/>
        </authorList>
    </citation>
    <scope>NUCLEOTIDE SEQUENCE [LARGE SCALE GENOMIC DNA]</scope>
    <source>
        <strain evidence="2 4">IC-006</strain>
        <strain evidence="3">IC-007</strain>
    </source>
</reference>
<sequence length="356" mass="41105">MIPLIDEHAHWFHASPMSEKEFMMASAESWKENEVKKDVTEMNRWRPFYLYLRKLMVKKFGGNFIDERNRMIKDDPVKYVGELLSEAGIKGIVIDEGFGRKVHEIPIPVKRLFRIENIIGDLFSMSFDRALETFKETLRRKVKKEDYAGFKSIIAYRTGLPSSCDEGSALRDFHSGEHEWYGRRAKGFRDFLFCVTMEEASHMNVPFQVHTGAGDRDIKLNQSMPSILTDMVRTYEGTIVFVHAGYPFHRETAWMSYLFPSVYLDVSQVFPFAPLGGYHVLSEVLEVAPFTKVMYGSDAFEIPEIAWASASLFRSAISKVTEELEEIGVLSSTERKEVEEMISFKNAERIYGRFNT</sequence>
<dbReference type="Proteomes" id="UP000325030">
    <property type="component" value="Chromosome"/>
</dbReference>
<evidence type="ECO:0000313" key="4">
    <source>
        <dbReference type="Proteomes" id="UP000322983"/>
    </source>
</evidence>
<name>A0A510DY98_9CREN</name>
<dbReference type="OrthoDB" id="34429at2157"/>
<dbReference type="PANTHER" id="PTHR43383:SF2">
    <property type="entry name" value="AMIDOHYDROLASE 2 FAMILY PROTEIN"/>
    <property type="match status" value="1"/>
</dbReference>
<dbReference type="AlphaFoldDB" id="A0A510DY98"/>
<dbReference type="Proteomes" id="UP000322983">
    <property type="component" value="Chromosome"/>
</dbReference>
<dbReference type="Gene3D" id="3.20.20.140">
    <property type="entry name" value="Metal-dependent hydrolases"/>
    <property type="match status" value="1"/>
</dbReference>
<organism evidence="2 4">
    <name type="scientific">Sulfuracidifex tepidarius</name>
    <dbReference type="NCBI Taxonomy" id="1294262"/>
    <lineage>
        <taxon>Archaea</taxon>
        <taxon>Thermoproteota</taxon>
        <taxon>Thermoprotei</taxon>
        <taxon>Sulfolobales</taxon>
        <taxon>Sulfolobaceae</taxon>
        <taxon>Sulfuracidifex</taxon>
    </lineage>
</organism>
<dbReference type="PANTHER" id="PTHR43383">
    <property type="entry name" value="NODULIN 6"/>
    <property type="match status" value="1"/>
</dbReference>
<evidence type="ECO:0000313" key="2">
    <source>
        <dbReference type="EMBL" id="BBG25159.1"/>
    </source>
</evidence>